<proteinExistence type="predicted"/>
<keyword evidence="1" id="KW-0472">Membrane</keyword>
<evidence type="ECO:0000313" key="3">
    <source>
        <dbReference type="Proteomes" id="UP000051655"/>
    </source>
</evidence>
<feature type="transmembrane region" description="Helical" evidence="1">
    <location>
        <begin position="67"/>
        <end position="86"/>
    </location>
</feature>
<protein>
    <submittedName>
        <fullName evidence="2">Uncharacterized protein</fullName>
    </submittedName>
</protein>
<feature type="transmembrane region" description="Helical" evidence="1">
    <location>
        <begin position="29"/>
        <end position="47"/>
    </location>
</feature>
<sequence length="101" mass="10589">MLVGLAYPLAAHAELLDSAKNSGSKIYTLFMSFALIVAMIAFSVAWIKHATGSRKGVQEGNEGIVKASLTIGGVMLTGMIFGWLYATFTAAGGGLGFAWPF</sequence>
<keyword evidence="1" id="KW-1133">Transmembrane helix</keyword>
<dbReference type="STRING" id="1616.IV73_GL001077"/>
<name>A0A0R2JBW1_9LACO</name>
<dbReference type="EMBL" id="JQBP01000005">
    <property type="protein sequence ID" value="KRN74800.1"/>
    <property type="molecule type" value="Genomic_DNA"/>
</dbReference>
<gene>
    <name evidence="2" type="ORF">IV73_GL001077</name>
</gene>
<evidence type="ECO:0000313" key="2">
    <source>
        <dbReference type="EMBL" id="KRN74800.1"/>
    </source>
</evidence>
<organism evidence="2 3">
    <name type="scientific">Weissella kandleri</name>
    <dbReference type="NCBI Taxonomy" id="1616"/>
    <lineage>
        <taxon>Bacteria</taxon>
        <taxon>Bacillati</taxon>
        <taxon>Bacillota</taxon>
        <taxon>Bacilli</taxon>
        <taxon>Lactobacillales</taxon>
        <taxon>Lactobacillaceae</taxon>
        <taxon>Weissella</taxon>
    </lineage>
</organism>
<dbReference type="AlphaFoldDB" id="A0A0R2JBW1"/>
<keyword evidence="1" id="KW-0812">Transmembrane</keyword>
<evidence type="ECO:0000256" key="1">
    <source>
        <dbReference type="SAM" id="Phobius"/>
    </source>
</evidence>
<accession>A0A0R2JBW1</accession>
<comment type="caution">
    <text evidence="2">The sequence shown here is derived from an EMBL/GenBank/DDBJ whole genome shotgun (WGS) entry which is preliminary data.</text>
</comment>
<reference evidence="2 3" key="1">
    <citation type="journal article" date="2015" name="Genome Announc.">
        <title>Expanding the biotechnology potential of lactobacilli through comparative genomics of 213 strains and associated genera.</title>
        <authorList>
            <person name="Sun Z."/>
            <person name="Harris H.M."/>
            <person name="McCann A."/>
            <person name="Guo C."/>
            <person name="Argimon S."/>
            <person name="Zhang W."/>
            <person name="Yang X."/>
            <person name="Jeffery I.B."/>
            <person name="Cooney J.C."/>
            <person name="Kagawa T.F."/>
            <person name="Liu W."/>
            <person name="Song Y."/>
            <person name="Salvetti E."/>
            <person name="Wrobel A."/>
            <person name="Rasinkangas P."/>
            <person name="Parkhill J."/>
            <person name="Rea M.C."/>
            <person name="O'Sullivan O."/>
            <person name="Ritari J."/>
            <person name="Douillard F.P."/>
            <person name="Paul Ross R."/>
            <person name="Yang R."/>
            <person name="Briner A.E."/>
            <person name="Felis G.E."/>
            <person name="de Vos W.M."/>
            <person name="Barrangou R."/>
            <person name="Klaenhammer T.R."/>
            <person name="Caufield P.W."/>
            <person name="Cui Y."/>
            <person name="Zhang H."/>
            <person name="O'Toole P.W."/>
        </authorList>
    </citation>
    <scope>NUCLEOTIDE SEQUENCE [LARGE SCALE GENOMIC DNA]</scope>
    <source>
        <strain evidence="2 3">DSM 20593</strain>
    </source>
</reference>
<dbReference type="Proteomes" id="UP000051655">
    <property type="component" value="Unassembled WGS sequence"/>
</dbReference>
<keyword evidence="3" id="KW-1185">Reference proteome</keyword>
<dbReference type="PATRIC" id="fig|1616.3.peg.1106"/>